<dbReference type="InterPro" id="IPR039925">
    <property type="entry name" value="RNF37_RING-Ubox"/>
</dbReference>
<organism evidence="7 8">
    <name type="scientific">Ignelater luminosus</name>
    <name type="common">Cucubano</name>
    <name type="synonym">Pyrophorus luminosus</name>
    <dbReference type="NCBI Taxonomy" id="2038154"/>
    <lineage>
        <taxon>Eukaryota</taxon>
        <taxon>Metazoa</taxon>
        <taxon>Ecdysozoa</taxon>
        <taxon>Arthropoda</taxon>
        <taxon>Hexapoda</taxon>
        <taxon>Insecta</taxon>
        <taxon>Pterygota</taxon>
        <taxon>Neoptera</taxon>
        <taxon>Endopterygota</taxon>
        <taxon>Coleoptera</taxon>
        <taxon>Polyphaga</taxon>
        <taxon>Elateriformia</taxon>
        <taxon>Elateroidea</taxon>
        <taxon>Elateridae</taxon>
        <taxon>Agrypninae</taxon>
        <taxon>Pyrophorini</taxon>
        <taxon>Ignelater</taxon>
    </lineage>
</organism>
<dbReference type="OrthoDB" id="20295at2759"/>
<dbReference type="PANTHER" id="PTHR13492:SF2">
    <property type="entry name" value="RING FINGER PROTEIN 37"/>
    <property type="match status" value="1"/>
</dbReference>
<dbReference type="PROSITE" id="PS00518">
    <property type="entry name" value="ZF_RING_1"/>
    <property type="match status" value="1"/>
</dbReference>
<accession>A0A8K0GGN7</accession>
<dbReference type="Gene3D" id="3.30.40.10">
    <property type="entry name" value="Zinc/RING finger domain, C3HC4 (zinc finger)"/>
    <property type="match status" value="1"/>
</dbReference>
<proteinExistence type="predicted"/>
<dbReference type="CDD" id="cd16660">
    <property type="entry name" value="RING-Ubox_RNF37"/>
    <property type="match status" value="1"/>
</dbReference>
<dbReference type="PROSITE" id="PS50157">
    <property type="entry name" value="ZINC_FINGER_C2H2_2"/>
    <property type="match status" value="1"/>
</dbReference>
<keyword evidence="3" id="KW-0862">Zinc</keyword>
<dbReference type="Pfam" id="PF04564">
    <property type="entry name" value="U-box"/>
    <property type="match status" value="1"/>
</dbReference>
<evidence type="ECO:0000256" key="3">
    <source>
        <dbReference type="ARBA" id="ARBA00022833"/>
    </source>
</evidence>
<dbReference type="InterPro" id="IPR013083">
    <property type="entry name" value="Znf_RING/FYVE/PHD"/>
</dbReference>
<dbReference type="InterPro" id="IPR017907">
    <property type="entry name" value="Znf_RING_CS"/>
</dbReference>
<dbReference type="SMART" id="SM00504">
    <property type="entry name" value="Ubox"/>
    <property type="match status" value="1"/>
</dbReference>
<evidence type="ECO:0000313" key="8">
    <source>
        <dbReference type="Proteomes" id="UP000801492"/>
    </source>
</evidence>
<feature type="domain" description="U-box" evidence="6">
    <location>
        <begin position="206"/>
        <end position="286"/>
    </location>
</feature>
<feature type="domain" description="C2H2-type" evidence="5">
    <location>
        <begin position="412"/>
        <end position="434"/>
    </location>
</feature>
<evidence type="ECO:0000256" key="2">
    <source>
        <dbReference type="ARBA" id="ARBA00022771"/>
    </source>
</evidence>
<sequence>MYNFLDPKLSPKVSSSAAALGSYEVTNLISENFSTKSRGFLAHTIVKPPVDITFELICPINIHYMILWTTLGTQKCTSLEIFARTNNKEFRSIAIANFTTNGIIFCNNRIYSVNNPPENIDQSFHLCFFKHTAFRSFTTANCIKVRILRTERTVPCLGKIEIWGKPSKMCSSVTINTIDRLMQKPLKLINEDTSELKPKNVVEDWKVPEEFKDTLTYEVMAIPITLPSGNTVDQSTLEKYIQNEASYGRSASDPFTGQKFTDTRKPVFNAALKSRIDMFLIKNSSQTETFTIKRTVGNKISINDIESKCNGIKRDSNDNLNKEAKRIKSNDNNDSTIVRNVKYNDLDENLNNAINKTINSSNFINFTDEENTISTSDTKSECVKCKSDNNLYVIPCTHLYCRNCLLDVCKNLKCEECGQEFSKSDPKKFHYKTN</sequence>
<dbReference type="GO" id="GO:0031625">
    <property type="term" value="F:ubiquitin protein ligase binding"/>
    <property type="evidence" value="ECO:0007669"/>
    <property type="project" value="TreeGrafter"/>
</dbReference>
<keyword evidence="1" id="KW-0479">Metal-binding</keyword>
<keyword evidence="2 4" id="KW-0863">Zinc-finger</keyword>
<dbReference type="InterPro" id="IPR039847">
    <property type="entry name" value="Ubox5"/>
</dbReference>
<reference evidence="7" key="1">
    <citation type="submission" date="2019-08" db="EMBL/GenBank/DDBJ databases">
        <title>The genome of the North American firefly Photinus pyralis.</title>
        <authorList>
            <consortium name="Photinus pyralis genome working group"/>
            <person name="Fallon T.R."/>
            <person name="Sander Lower S.E."/>
            <person name="Weng J.-K."/>
        </authorList>
    </citation>
    <scope>NUCLEOTIDE SEQUENCE</scope>
    <source>
        <strain evidence="7">TRF0915ILg1</strain>
        <tissue evidence="7">Whole body</tissue>
    </source>
</reference>
<evidence type="ECO:0000313" key="7">
    <source>
        <dbReference type="EMBL" id="KAF2899129.1"/>
    </source>
</evidence>
<dbReference type="EMBL" id="VTPC01003033">
    <property type="protein sequence ID" value="KAF2899129.1"/>
    <property type="molecule type" value="Genomic_DNA"/>
</dbReference>
<dbReference type="SUPFAM" id="SSF57850">
    <property type="entry name" value="RING/U-box"/>
    <property type="match status" value="2"/>
</dbReference>
<evidence type="ECO:0000256" key="1">
    <source>
        <dbReference type="ARBA" id="ARBA00022723"/>
    </source>
</evidence>
<dbReference type="GO" id="GO:0008270">
    <property type="term" value="F:zinc ion binding"/>
    <property type="evidence" value="ECO:0007669"/>
    <property type="project" value="UniProtKB-KW"/>
</dbReference>
<dbReference type="InterPro" id="IPR045696">
    <property type="entry name" value="Ubox5_N"/>
</dbReference>
<evidence type="ECO:0000256" key="4">
    <source>
        <dbReference type="PROSITE-ProRule" id="PRU00042"/>
    </source>
</evidence>
<keyword evidence="8" id="KW-1185">Reference proteome</keyword>
<dbReference type="PROSITE" id="PS51698">
    <property type="entry name" value="U_BOX"/>
    <property type="match status" value="1"/>
</dbReference>
<comment type="caution">
    <text evidence="7">The sequence shown here is derived from an EMBL/GenBank/DDBJ whole genome shotgun (WGS) entry which is preliminary data.</text>
</comment>
<dbReference type="GO" id="GO:0034450">
    <property type="term" value="F:ubiquitin-ubiquitin ligase activity"/>
    <property type="evidence" value="ECO:0007669"/>
    <property type="project" value="TreeGrafter"/>
</dbReference>
<dbReference type="InterPro" id="IPR013087">
    <property type="entry name" value="Znf_C2H2_type"/>
</dbReference>
<protein>
    <recommendedName>
        <fullName evidence="9">RING finger protein 37</fullName>
    </recommendedName>
</protein>
<evidence type="ECO:0000259" key="5">
    <source>
        <dbReference type="PROSITE" id="PS50157"/>
    </source>
</evidence>
<gene>
    <name evidence="7" type="ORF">ILUMI_07038</name>
</gene>
<dbReference type="PANTHER" id="PTHR13492">
    <property type="entry name" value="RING FINGER PROTEIN 37"/>
    <property type="match status" value="1"/>
</dbReference>
<name>A0A8K0GGN7_IGNLU</name>
<evidence type="ECO:0008006" key="9">
    <source>
        <dbReference type="Google" id="ProtNLM"/>
    </source>
</evidence>
<dbReference type="GO" id="GO:0005634">
    <property type="term" value="C:nucleus"/>
    <property type="evidence" value="ECO:0007669"/>
    <property type="project" value="TreeGrafter"/>
</dbReference>
<dbReference type="Proteomes" id="UP000801492">
    <property type="component" value="Unassembled WGS sequence"/>
</dbReference>
<dbReference type="InterPro" id="IPR003613">
    <property type="entry name" value="Ubox_domain"/>
</dbReference>
<dbReference type="Pfam" id="PF19318">
    <property type="entry name" value="DUF5918"/>
    <property type="match status" value="1"/>
</dbReference>
<dbReference type="AlphaFoldDB" id="A0A8K0GGN7"/>
<evidence type="ECO:0000259" key="6">
    <source>
        <dbReference type="PROSITE" id="PS51698"/>
    </source>
</evidence>
<dbReference type="GO" id="GO:0000209">
    <property type="term" value="P:protein polyubiquitination"/>
    <property type="evidence" value="ECO:0007669"/>
    <property type="project" value="TreeGrafter"/>
</dbReference>